<evidence type="ECO:0000259" key="1">
    <source>
        <dbReference type="PROSITE" id="PS50011"/>
    </source>
</evidence>
<protein>
    <recommendedName>
        <fullName evidence="1">Protein kinase domain-containing protein</fullName>
    </recommendedName>
</protein>
<dbReference type="PANTHER" id="PTHR48055:SF22">
    <property type="entry name" value="LEUCINE-RICH REPEAT RECEPTOR-LIKE SERINE_THREONINE_TYROSINE-PROTEIN KINASE SOBIR1"/>
    <property type="match status" value="1"/>
</dbReference>
<dbReference type="EMBL" id="KK784909">
    <property type="protein sequence ID" value="KDO64021.1"/>
    <property type="molecule type" value="Genomic_DNA"/>
</dbReference>
<reference evidence="2 3" key="1">
    <citation type="submission" date="2014-04" db="EMBL/GenBank/DDBJ databases">
        <authorList>
            <consortium name="International Citrus Genome Consortium"/>
            <person name="Gmitter F."/>
            <person name="Chen C."/>
            <person name="Farmerie W."/>
            <person name="Harkins T."/>
            <person name="Desany B."/>
            <person name="Mohiuddin M."/>
            <person name="Kodira C."/>
            <person name="Borodovsky M."/>
            <person name="Lomsadze A."/>
            <person name="Burns P."/>
            <person name="Jenkins J."/>
            <person name="Prochnik S."/>
            <person name="Shu S."/>
            <person name="Chapman J."/>
            <person name="Pitluck S."/>
            <person name="Schmutz J."/>
            <person name="Rokhsar D."/>
        </authorList>
    </citation>
    <scope>NUCLEOTIDE SEQUENCE</scope>
</reference>
<dbReference type="InterPro" id="IPR051564">
    <property type="entry name" value="LRR_receptor-like_kinase"/>
</dbReference>
<evidence type="ECO:0000313" key="3">
    <source>
        <dbReference type="Proteomes" id="UP000027120"/>
    </source>
</evidence>
<dbReference type="InterPro" id="IPR001245">
    <property type="entry name" value="Ser-Thr/Tyr_kinase_cat_dom"/>
</dbReference>
<dbReference type="PANTHER" id="PTHR48055">
    <property type="entry name" value="LEUCINE-RICH REPEAT RECEPTOR PROTEIN KINASE EMS1"/>
    <property type="match status" value="1"/>
</dbReference>
<evidence type="ECO:0000313" key="2">
    <source>
        <dbReference type="EMBL" id="KDO64021.1"/>
    </source>
</evidence>
<dbReference type="Proteomes" id="UP000027120">
    <property type="component" value="Unassembled WGS sequence"/>
</dbReference>
<dbReference type="InterPro" id="IPR011009">
    <property type="entry name" value="Kinase-like_dom_sf"/>
</dbReference>
<dbReference type="PROSITE" id="PS50011">
    <property type="entry name" value="PROTEIN_KINASE_DOM"/>
    <property type="match status" value="1"/>
</dbReference>
<dbReference type="SMR" id="A0A067FLD0"/>
<gene>
    <name evidence="2" type="ORF">CISIN_1g041655mg</name>
</gene>
<proteinExistence type="predicted"/>
<dbReference type="Gene3D" id="3.30.200.20">
    <property type="entry name" value="Phosphorylase Kinase, domain 1"/>
    <property type="match status" value="1"/>
</dbReference>
<name>A0A067FLD0_CITSI</name>
<dbReference type="Gene3D" id="1.10.510.10">
    <property type="entry name" value="Transferase(Phosphotransferase) domain 1"/>
    <property type="match status" value="1"/>
</dbReference>
<dbReference type="GO" id="GO:0005524">
    <property type="term" value="F:ATP binding"/>
    <property type="evidence" value="ECO:0007669"/>
    <property type="project" value="InterPro"/>
</dbReference>
<organism evidence="2 3">
    <name type="scientific">Citrus sinensis</name>
    <name type="common">Sweet orange</name>
    <name type="synonym">Citrus aurantium var. sinensis</name>
    <dbReference type="NCBI Taxonomy" id="2711"/>
    <lineage>
        <taxon>Eukaryota</taxon>
        <taxon>Viridiplantae</taxon>
        <taxon>Streptophyta</taxon>
        <taxon>Embryophyta</taxon>
        <taxon>Tracheophyta</taxon>
        <taxon>Spermatophyta</taxon>
        <taxon>Magnoliopsida</taxon>
        <taxon>eudicotyledons</taxon>
        <taxon>Gunneridae</taxon>
        <taxon>Pentapetalae</taxon>
        <taxon>rosids</taxon>
        <taxon>malvids</taxon>
        <taxon>Sapindales</taxon>
        <taxon>Rutaceae</taxon>
        <taxon>Aurantioideae</taxon>
        <taxon>Citrus</taxon>
    </lineage>
</organism>
<sequence length="238" mass="27131">MIAIRKIVQPPMDATALVEADSKLLTEEMMQIRSEIVTLGQIRHRNILPLLAHLARPGCHLLVYEFMKNGSLQDILNDVSRGRRQLDWLARYRTVRGIASGLEYLHMHQALVLLDHDMEARISEFGLAKVFPEAHTHITTSDVVGTAGYIAPEYQQTLSITYMCDIYSFGVLLAEEMSLVKWMRNVMTSENPKRAIDSKLLGNGYEEQMLLVLKTACFCTLDDPKERHVRCMLSQIQQ</sequence>
<dbReference type="InterPro" id="IPR000719">
    <property type="entry name" value="Prot_kinase_dom"/>
</dbReference>
<dbReference type="GO" id="GO:0004674">
    <property type="term" value="F:protein serine/threonine kinase activity"/>
    <property type="evidence" value="ECO:0000318"/>
    <property type="project" value="GO_Central"/>
</dbReference>
<dbReference type="Pfam" id="PF07714">
    <property type="entry name" value="PK_Tyr_Ser-Thr"/>
    <property type="match status" value="1"/>
</dbReference>
<dbReference type="AlphaFoldDB" id="A0A067FLD0"/>
<feature type="domain" description="Protein kinase" evidence="1">
    <location>
        <begin position="1"/>
        <end position="238"/>
    </location>
</feature>
<keyword evidence="3" id="KW-1185">Reference proteome</keyword>
<dbReference type="GO" id="GO:0016020">
    <property type="term" value="C:membrane"/>
    <property type="evidence" value="ECO:0000318"/>
    <property type="project" value="GO_Central"/>
</dbReference>
<accession>A0A067FLD0</accession>
<dbReference type="SUPFAM" id="SSF56112">
    <property type="entry name" value="Protein kinase-like (PK-like)"/>
    <property type="match status" value="1"/>
</dbReference>